<dbReference type="PROSITE" id="PS50910">
    <property type="entry name" value="HEPN"/>
    <property type="match status" value="1"/>
</dbReference>
<sequence>MQSKEKEEFINAWVKSGQEDLDVAEDLFKKKRYSYSLFFCHLSLEKILKAVFIAKNDDAPPPLHDLIKLCQKCGIKLNESKVKDLTEISSFNIEARYDVMKEKLYKKATVIFTKGYLSKTTLLFKQFEKLIS</sequence>
<dbReference type="Pfam" id="PF05168">
    <property type="entry name" value="HEPN"/>
    <property type="match status" value="1"/>
</dbReference>
<organism evidence="2 3">
    <name type="scientific">Candidatus Gottesmanbacteria bacterium RIFCSPHIGHO2_02_FULL_39_11</name>
    <dbReference type="NCBI Taxonomy" id="1798382"/>
    <lineage>
        <taxon>Bacteria</taxon>
        <taxon>Candidatus Gottesmaniibacteriota</taxon>
    </lineage>
</organism>
<accession>A0A1F5ZUE0</accession>
<dbReference type="AlphaFoldDB" id="A0A1F5ZUE0"/>
<gene>
    <name evidence="2" type="ORF">A3D77_02130</name>
</gene>
<evidence type="ECO:0000313" key="3">
    <source>
        <dbReference type="Proteomes" id="UP000176923"/>
    </source>
</evidence>
<dbReference type="Gene3D" id="1.20.120.330">
    <property type="entry name" value="Nucleotidyltransferases domain 2"/>
    <property type="match status" value="1"/>
</dbReference>
<proteinExistence type="predicted"/>
<protein>
    <recommendedName>
        <fullName evidence="1">HEPN domain-containing protein</fullName>
    </recommendedName>
</protein>
<evidence type="ECO:0000259" key="1">
    <source>
        <dbReference type="PROSITE" id="PS50910"/>
    </source>
</evidence>
<dbReference type="STRING" id="1798382.A3D77_02130"/>
<dbReference type="SMART" id="SM00748">
    <property type="entry name" value="HEPN"/>
    <property type="match status" value="1"/>
</dbReference>
<dbReference type="EMBL" id="MFJL01000015">
    <property type="protein sequence ID" value="OGG16088.1"/>
    <property type="molecule type" value="Genomic_DNA"/>
</dbReference>
<dbReference type="Proteomes" id="UP000176923">
    <property type="component" value="Unassembled WGS sequence"/>
</dbReference>
<comment type="caution">
    <text evidence="2">The sequence shown here is derived from an EMBL/GenBank/DDBJ whole genome shotgun (WGS) entry which is preliminary data.</text>
</comment>
<feature type="domain" description="HEPN" evidence="1">
    <location>
        <begin position="14"/>
        <end position="127"/>
    </location>
</feature>
<dbReference type="InterPro" id="IPR007842">
    <property type="entry name" value="HEPN_dom"/>
</dbReference>
<evidence type="ECO:0000313" key="2">
    <source>
        <dbReference type="EMBL" id="OGG16088.1"/>
    </source>
</evidence>
<dbReference type="SUPFAM" id="SSF81593">
    <property type="entry name" value="Nucleotidyltransferase substrate binding subunit/domain"/>
    <property type="match status" value="1"/>
</dbReference>
<reference evidence="2 3" key="1">
    <citation type="journal article" date="2016" name="Nat. Commun.">
        <title>Thousands of microbial genomes shed light on interconnected biogeochemical processes in an aquifer system.</title>
        <authorList>
            <person name="Anantharaman K."/>
            <person name="Brown C.T."/>
            <person name="Hug L.A."/>
            <person name="Sharon I."/>
            <person name="Castelle C.J."/>
            <person name="Probst A.J."/>
            <person name="Thomas B.C."/>
            <person name="Singh A."/>
            <person name="Wilkins M.J."/>
            <person name="Karaoz U."/>
            <person name="Brodie E.L."/>
            <person name="Williams K.H."/>
            <person name="Hubbard S.S."/>
            <person name="Banfield J.F."/>
        </authorList>
    </citation>
    <scope>NUCLEOTIDE SEQUENCE [LARGE SCALE GENOMIC DNA]</scope>
</reference>
<name>A0A1F5ZUE0_9BACT</name>